<dbReference type="InterPro" id="IPR050951">
    <property type="entry name" value="Retrovirus_Pol_polyprotein"/>
</dbReference>
<dbReference type="WBParaSite" id="TMUE_2000010133.1">
    <property type="protein sequence ID" value="TMUE_2000010133.1"/>
    <property type="gene ID" value="WBGene00287487"/>
</dbReference>
<accession>A0A5S6QSL6</accession>
<dbReference type="AlphaFoldDB" id="A0A5S6QSL6"/>
<evidence type="ECO:0000313" key="2">
    <source>
        <dbReference type="Proteomes" id="UP000046395"/>
    </source>
</evidence>
<dbReference type="PANTHER" id="PTHR37984">
    <property type="entry name" value="PROTEIN CBG26694"/>
    <property type="match status" value="1"/>
</dbReference>
<dbReference type="InterPro" id="IPR021109">
    <property type="entry name" value="Peptidase_aspartic_dom_sf"/>
</dbReference>
<dbReference type="STRING" id="70415.A0A5S6QSL6"/>
<dbReference type="Gene3D" id="2.40.70.10">
    <property type="entry name" value="Acid Proteases"/>
    <property type="match status" value="1"/>
</dbReference>
<sequence length="622" mass="70574">MDSQRPVGPTPTQLVTPQFTSDRPDGWVVFEERLDFFFTAQGISDDEHKRAILLTAVCERTFDLLRSLAQPKKLKQCTFVQLVEKLRTHFCPYSNEILERFHFHSRTQHEGESVSDFVTDLRRLSAKCNFAELDNMLRDRLVCGLRDETLQRRLFAEAHLDFARALALAQAYEAARRDVSSIRSRMPLEVAIDRMEINDGRWSNRYRQLVPSGKTECPRCSSRQHDRSQCPFKSARCSYCQRIGHIQRACFLRKGKQSLPPGRAEKRRDNAYKLSSDRDAANANESSPENGAEKRRVNAYKLSNDKGAANVYESWHENASFLFNAHEETVSAMPPAVVWLRLNGKSLPMEIDSGTSCTIISERTFFDVLHGQPPLQKVSTTLRTWSAKAIPVLGSITVTVARGNRVKNLKLLVVRGAGPNLLGRTWFAPLGISIVYNRQNAVHNNAVAKMKSQFVEVFDAELGKDTGHRKLLTPFDLMIPSTRHMKLSKVGGGRGTRSFAVGDAVLAQNFSVFGPKWINATVIKAHGNFTFTLRLKSGRLIRRHIDQLLKGSTMGDDTDDLCCPFPEPKPRPTVNSRNFTETSFAEQPSAREASRPQRKRRRPTYLRDYHCFRSSFLRGKEV</sequence>
<feature type="compositionally biased region" description="Basic and acidic residues" evidence="1">
    <location>
        <begin position="263"/>
        <end position="280"/>
    </location>
</feature>
<proteinExistence type="predicted"/>
<dbReference type="SUPFAM" id="SSF50630">
    <property type="entry name" value="Acid proteases"/>
    <property type="match status" value="1"/>
</dbReference>
<dbReference type="Proteomes" id="UP000046395">
    <property type="component" value="Unassembled WGS sequence"/>
</dbReference>
<feature type="compositionally biased region" description="Polar residues" evidence="1">
    <location>
        <begin position="573"/>
        <end position="586"/>
    </location>
</feature>
<evidence type="ECO:0000313" key="3">
    <source>
        <dbReference type="WBParaSite" id="TMUE_2000010133.1"/>
    </source>
</evidence>
<feature type="region of interest" description="Disordered" evidence="1">
    <location>
        <begin position="257"/>
        <end position="296"/>
    </location>
</feature>
<feature type="region of interest" description="Disordered" evidence="1">
    <location>
        <begin position="565"/>
        <end position="601"/>
    </location>
</feature>
<reference evidence="3" key="1">
    <citation type="submission" date="2019-12" db="UniProtKB">
        <authorList>
            <consortium name="WormBaseParasite"/>
        </authorList>
    </citation>
    <scope>IDENTIFICATION</scope>
</reference>
<name>A0A5S6QSL6_TRIMR</name>
<protein>
    <submittedName>
        <fullName evidence="3">Peptidase A2 domain-containing protein</fullName>
    </submittedName>
</protein>
<keyword evidence="2" id="KW-1185">Reference proteome</keyword>
<organism evidence="2 3">
    <name type="scientific">Trichuris muris</name>
    <name type="common">Mouse whipworm</name>
    <dbReference type="NCBI Taxonomy" id="70415"/>
    <lineage>
        <taxon>Eukaryota</taxon>
        <taxon>Metazoa</taxon>
        <taxon>Ecdysozoa</taxon>
        <taxon>Nematoda</taxon>
        <taxon>Enoplea</taxon>
        <taxon>Dorylaimia</taxon>
        <taxon>Trichinellida</taxon>
        <taxon>Trichuridae</taxon>
        <taxon>Trichuris</taxon>
    </lineage>
</organism>
<dbReference type="PANTHER" id="PTHR37984:SF13">
    <property type="entry name" value="RIBONUCLEASE H"/>
    <property type="match status" value="1"/>
</dbReference>
<evidence type="ECO:0000256" key="1">
    <source>
        <dbReference type="SAM" id="MobiDB-lite"/>
    </source>
</evidence>